<comment type="caution">
    <text evidence="2">The sequence shown here is derived from an EMBL/GenBank/DDBJ whole genome shotgun (WGS) entry which is preliminary data.</text>
</comment>
<dbReference type="PRINTS" id="PR00081">
    <property type="entry name" value="GDHRDH"/>
</dbReference>
<dbReference type="AlphaFoldDB" id="A0AAD7AST1"/>
<dbReference type="GO" id="GO:0016491">
    <property type="term" value="F:oxidoreductase activity"/>
    <property type="evidence" value="ECO:0007669"/>
    <property type="project" value="TreeGrafter"/>
</dbReference>
<keyword evidence="3" id="KW-1185">Reference proteome</keyword>
<gene>
    <name evidence="2" type="ORF">DFH08DRAFT_837126</name>
</gene>
<dbReference type="GO" id="GO:0005737">
    <property type="term" value="C:cytoplasm"/>
    <property type="evidence" value="ECO:0007669"/>
    <property type="project" value="TreeGrafter"/>
</dbReference>
<dbReference type="InterPro" id="IPR051468">
    <property type="entry name" value="Fungal_SecMetab_SDRs"/>
</dbReference>
<dbReference type="EMBL" id="JARIHO010000002">
    <property type="protein sequence ID" value="KAJ7367316.1"/>
    <property type="molecule type" value="Genomic_DNA"/>
</dbReference>
<organism evidence="2 3">
    <name type="scientific">Mycena albidolilacea</name>
    <dbReference type="NCBI Taxonomy" id="1033008"/>
    <lineage>
        <taxon>Eukaryota</taxon>
        <taxon>Fungi</taxon>
        <taxon>Dikarya</taxon>
        <taxon>Basidiomycota</taxon>
        <taxon>Agaricomycotina</taxon>
        <taxon>Agaricomycetes</taxon>
        <taxon>Agaricomycetidae</taxon>
        <taxon>Agaricales</taxon>
        <taxon>Marasmiineae</taxon>
        <taxon>Mycenaceae</taxon>
        <taxon>Mycena</taxon>
    </lineage>
</organism>
<comment type="similarity">
    <text evidence="1">Belongs to the short-chain dehydrogenases/reductases (SDR) family.</text>
</comment>
<protein>
    <recommendedName>
        <fullName evidence="4">NAD(P)-binding protein</fullName>
    </recommendedName>
</protein>
<dbReference type="Proteomes" id="UP001218218">
    <property type="component" value="Unassembled WGS sequence"/>
</dbReference>
<dbReference type="InterPro" id="IPR002347">
    <property type="entry name" value="SDR_fam"/>
</dbReference>
<dbReference type="Gene3D" id="3.40.50.720">
    <property type="entry name" value="NAD(P)-binding Rossmann-like Domain"/>
    <property type="match status" value="1"/>
</dbReference>
<name>A0AAD7AST1_9AGAR</name>
<dbReference type="InterPro" id="IPR036291">
    <property type="entry name" value="NAD(P)-bd_dom_sf"/>
</dbReference>
<sequence>MVHTILVTGSNQGLGLHTVQQLGSTPNTVVFMGSRNIGAAKEALAKFVTDIHSASTVVPVQLDITDDSSIKAMHVFITDFLKKKGIPTLDVLVNNAAIGSESFKETVNVNVVGTVAITKAFHPLLTKAKDNSSGGTILNISIGLGSTRMYTKGTALLLPVPAYSVGKAVLNSLTAQWALQEKEKKSGIHVVSICPGFNATRLNGYTGISLPSEGCKVIVKVVLEKDGRTGVFFNKDEDLEW</sequence>
<evidence type="ECO:0000313" key="2">
    <source>
        <dbReference type="EMBL" id="KAJ7367316.1"/>
    </source>
</evidence>
<dbReference type="PANTHER" id="PTHR43544:SF32">
    <property type="entry name" value="CHAIN DEHYDROGENASE, PUTATIVE (AFU_ORTHOLOGUE AFUA_5G01530)-RELATED"/>
    <property type="match status" value="1"/>
</dbReference>
<accession>A0AAD7AST1</accession>
<dbReference type="Pfam" id="PF00106">
    <property type="entry name" value="adh_short"/>
    <property type="match status" value="1"/>
</dbReference>
<dbReference type="SUPFAM" id="SSF51735">
    <property type="entry name" value="NAD(P)-binding Rossmann-fold domains"/>
    <property type="match status" value="1"/>
</dbReference>
<evidence type="ECO:0008006" key="4">
    <source>
        <dbReference type="Google" id="ProtNLM"/>
    </source>
</evidence>
<reference evidence="2" key="1">
    <citation type="submission" date="2023-03" db="EMBL/GenBank/DDBJ databases">
        <title>Massive genome expansion in bonnet fungi (Mycena s.s.) driven by repeated elements and novel gene families across ecological guilds.</title>
        <authorList>
            <consortium name="Lawrence Berkeley National Laboratory"/>
            <person name="Harder C.B."/>
            <person name="Miyauchi S."/>
            <person name="Viragh M."/>
            <person name="Kuo A."/>
            <person name="Thoen E."/>
            <person name="Andreopoulos B."/>
            <person name="Lu D."/>
            <person name="Skrede I."/>
            <person name="Drula E."/>
            <person name="Henrissat B."/>
            <person name="Morin E."/>
            <person name="Kohler A."/>
            <person name="Barry K."/>
            <person name="LaButti K."/>
            <person name="Morin E."/>
            <person name="Salamov A."/>
            <person name="Lipzen A."/>
            <person name="Mereny Z."/>
            <person name="Hegedus B."/>
            <person name="Baldrian P."/>
            <person name="Stursova M."/>
            <person name="Weitz H."/>
            <person name="Taylor A."/>
            <person name="Grigoriev I.V."/>
            <person name="Nagy L.G."/>
            <person name="Martin F."/>
            <person name="Kauserud H."/>
        </authorList>
    </citation>
    <scope>NUCLEOTIDE SEQUENCE</scope>
    <source>
        <strain evidence="2">CBHHK002</strain>
    </source>
</reference>
<dbReference type="GO" id="GO:0019748">
    <property type="term" value="P:secondary metabolic process"/>
    <property type="evidence" value="ECO:0007669"/>
    <property type="project" value="TreeGrafter"/>
</dbReference>
<proteinExistence type="inferred from homology"/>
<dbReference type="PANTHER" id="PTHR43544">
    <property type="entry name" value="SHORT-CHAIN DEHYDROGENASE/REDUCTASE"/>
    <property type="match status" value="1"/>
</dbReference>
<evidence type="ECO:0000313" key="3">
    <source>
        <dbReference type="Proteomes" id="UP001218218"/>
    </source>
</evidence>
<evidence type="ECO:0000256" key="1">
    <source>
        <dbReference type="ARBA" id="ARBA00006484"/>
    </source>
</evidence>